<evidence type="ECO:0000256" key="1">
    <source>
        <dbReference type="ARBA" id="ARBA00023125"/>
    </source>
</evidence>
<dbReference type="EMBL" id="ACKU01000012">
    <property type="protein sequence ID" value="EER74947.1"/>
    <property type="molecule type" value="Genomic_DNA"/>
</dbReference>
<dbReference type="PANTHER" id="PTHR46558">
    <property type="entry name" value="TRACRIPTIONAL REGULATORY PROTEIN-RELATED-RELATED"/>
    <property type="match status" value="1"/>
</dbReference>
<dbReference type="Pfam" id="PF01381">
    <property type="entry name" value="HTH_3"/>
    <property type="match status" value="1"/>
</dbReference>
<evidence type="ECO:0000313" key="3">
    <source>
        <dbReference type="EMBL" id="EER74947.1"/>
    </source>
</evidence>
<dbReference type="eggNOG" id="COG1476">
    <property type="taxonomic scope" value="Bacteria"/>
</dbReference>
<dbReference type="HOGENOM" id="CLU_066192_62_4_9"/>
<feature type="domain" description="HTH cro/C1-type" evidence="2">
    <location>
        <begin position="3"/>
        <end position="57"/>
    </location>
</feature>
<dbReference type="SMART" id="SM00530">
    <property type="entry name" value="HTH_XRE"/>
    <property type="match status" value="1"/>
</dbReference>
<name>C5RA93_WEIPA</name>
<dbReference type="CDD" id="cd00093">
    <property type="entry name" value="HTH_XRE"/>
    <property type="match status" value="1"/>
</dbReference>
<dbReference type="Proteomes" id="UP000004528">
    <property type="component" value="Unassembled WGS sequence"/>
</dbReference>
<dbReference type="STRING" id="585506.HMPREF0877_0888"/>
<protein>
    <submittedName>
        <fullName evidence="3">DNA-binding helix-turn-helix protein</fullName>
    </submittedName>
</protein>
<dbReference type="InterPro" id="IPR010982">
    <property type="entry name" value="Lambda_DNA-bd_dom_sf"/>
</dbReference>
<comment type="caution">
    <text evidence="3">The sequence shown here is derived from an EMBL/GenBank/DDBJ whole genome shotgun (WGS) entry which is preliminary data.</text>
</comment>
<dbReference type="InterPro" id="IPR001387">
    <property type="entry name" value="Cro/C1-type_HTH"/>
</dbReference>
<dbReference type="GO" id="GO:0003677">
    <property type="term" value="F:DNA binding"/>
    <property type="evidence" value="ECO:0007669"/>
    <property type="project" value="UniProtKB-KW"/>
</dbReference>
<sequence length="68" mass="7865">MRLKELRKGKGMQQQEAAKELNIPGSTYAGYERGEREPRIDMLIKLADYFDVSVDYLIGHEKTPNHVE</sequence>
<keyword evidence="1 3" id="KW-0238">DNA-binding</keyword>
<keyword evidence="4" id="KW-1185">Reference proteome</keyword>
<dbReference type="Gene3D" id="1.10.260.40">
    <property type="entry name" value="lambda repressor-like DNA-binding domains"/>
    <property type="match status" value="1"/>
</dbReference>
<evidence type="ECO:0000313" key="4">
    <source>
        <dbReference type="Proteomes" id="UP000004528"/>
    </source>
</evidence>
<gene>
    <name evidence="3" type="ORF">HMPREF0877_0888</name>
</gene>
<dbReference type="AlphaFoldDB" id="C5RA93"/>
<dbReference type="OrthoDB" id="2142418at2"/>
<proteinExistence type="predicted"/>
<evidence type="ECO:0000259" key="2">
    <source>
        <dbReference type="PROSITE" id="PS50943"/>
    </source>
</evidence>
<organism evidence="3 4">
    <name type="scientific">Weissella paramesenteroides ATCC 33313</name>
    <dbReference type="NCBI Taxonomy" id="585506"/>
    <lineage>
        <taxon>Bacteria</taxon>
        <taxon>Bacillati</taxon>
        <taxon>Bacillota</taxon>
        <taxon>Bacilli</taxon>
        <taxon>Lactobacillales</taxon>
        <taxon>Lactobacillaceae</taxon>
        <taxon>Weissella</taxon>
    </lineage>
</organism>
<dbReference type="PANTHER" id="PTHR46558:SF14">
    <property type="entry name" value="HTH-TYPE TRANSCRIPTIONAL REGULATOR ANSR"/>
    <property type="match status" value="1"/>
</dbReference>
<dbReference type="PROSITE" id="PS50943">
    <property type="entry name" value="HTH_CROC1"/>
    <property type="match status" value="1"/>
</dbReference>
<reference evidence="3 4" key="1">
    <citation type="submission" date="2009-04" db="EMBL/GenBank/DDBJ databases">
        <authorList>
            <person name="Qin X."/>
            <person name="Bachman B."/>
            <person name="Battles P."/>
            <person name="Bell A."/>
            <person name="Bess C."/>
            <person name="Bickham C."/>
            <person name="Chaboub L."/>
            <person name="Chen D."/>
            <person name="Coyle M."/>
            <person name="Deiros D.R."/>
            <person name="Dinh H."/>
            <person name="Forbes L."/>
            <person name="Fowler G."/>
            <person name="Francisco L."/>
            <person name="Fu Q."/>
            <person name="Gubbala S."/>
            <person name="Hale W."/>
            <person name="Han Y."/>
            <person name="Hemphill L."/>
            <person name="Highlander S.K."/>
            <person name="Hirani K."/>
            <person name="Hogues M."/>
            <person name="Jackson L."/>
            <person name="Jakkamsetti A."/>
            <person name="Javaid M."/>
            <person name="Jiang H."/>
            <person name="Korchina V."/>
            <person name="Kovar C."/>
            <person name="Lara F."/>
            <person name="Lee S."/>
            <person name="Mata R."/>
            <person name="Mathew T."/>
            <person name="Moen C."/>
            <person name="Morales K."/>
            <person name="Munidasa M."/>
            <person name="Nazareth L."/>
            <person name="Ngo R."/>
            <person name="Nguyen L."/>
            <person name="Okwuonu G."/>
            <person name="Ongeri F."/>
            <person name="Patil S."/>
            <person name="Petrosino J."/>
            <person name="Pham C."/>
            <person name="Pham P."/>
            <person name="Pu L.-L."/>
            <person name="Puazo M."/>
            <person name="Raj R."/>
            <person name="Reid J."/>
            <person name="Rouhana J."/>
            <person name="Saada N."/>
            <person name="Shang Y."/>
            <person name="Simmons D."/>
            <person name="Thornton R."/>
            <person name="Warren J."/>
            <person name="Weissenberger G."/>
            <person name="Zhang J."/>
            <person name="Zhang L."/>
            <person name="Zhou C."/>
            <person name="Zhu D."/>
            <person name="Muzny D."/>
            <person name="Worley K."/>
            <person name="Gibbs R."/>
        </authorList>
    </citation>
    <scope>NUCLEOTIDE SEQUENCE [LARGE SCALE GENOMIC DNA]</scope>
    <source>
        <strain evidence="3 4">ATCC 33313</strain>
    </source>
</reference>
<dbReference type="RefSeq" id="WP_002828465.1">
    <property type="nucleotide sequence ID" value="NZ_GG697130.1"/>
</dbReference>
<accession>C5RA93</accession>
<dbReference type="SUPFAM" id="SSF47413">
    <property type="entry name" value="lambda repressor-like DNA-binding domains"/>
    <property type="match status" value="1"/>
</dbReference>